<sequence length="407" mass="44552">READEVLSVAQLEDTAGKASEKVVAEEFLRLGAAQVRAAQVQVQDMSMMDDLWLEEMKDTDSQTASLIIQATSFNRWAVIEQDLATSAEILRPPSSLVDMEERAKFAEVLRAQFQLHLLVLSKMFRSLHGGRNAVRLQQVLASKARRLARLLLPDLILLSARDLNRERLGSAPKTSWLSMRVLSSPLLAEPRMRRAMERCRALEDLELSYGSNLAEFEYLVICLWLPLYDEEKIALPLPVKEVYAVDLQASGVQAIVRACSATLGCRLEGLCAPLRGHGIRRAGATFTTSGLCTDYVSGGVLAAVMTAVEFRPNIGPHTPVESGVKNSTCALAYRYAEDDSWPEAAPLAAKSAMGKVCSVLSGRPAPADICAVIKEAEHRAEEWGLLGLGDSRGLDLTKQCSLGFRV</sequence>
<reference evidence="1" key="1">
    <citation type="submission" date="2021-02" db="EMBL/GenBank/DDBJ databases">
        <authorList>
            <person name="Dougan E. K."/>
            <person name="Rhodes N."/>
            <person name="Thang M."/>
            <person name="Chan C."/>
        </authorList>
    </citation>
    <scope>NUCLEOTIDE SEQUENCE</scope>
</reference>
<evidence type="ECO:0000313" key="2">
    <source>
        <dbReference type="Proteomes" id="UP000601435"/>
    </source>
</evidence>
<protein>
    <submittedName>
        <fullName evidence="1">MCA1 protein</fullName>
    </submittedName>
</protein>
<proteinExistence type="predicted"/>
<comment type="caution">
    <text evidence="1">The sequence shown here is derived from an EMBL/GenBank/DDBJ whole genome shotgun (WGS) entry which is preliminary data.</text>
</comment>
<feature type="non-terminal residue" evidence="1">
    <location>
        <position position="407"/>
    </location>
</feature>
<keyword evidence="2" id="KW-1185">Reference proteome</keyword>
<organism evidence="1 2">
    <name type="scientific">Symbiodinium necroappetens</name>
    <dbReference type="NCBI Taxonomy" id="1628268"/>
    <lineage>
        <taxon>Eukaryota</taxon>
        <taxon>Sar</taxon>
        <taxon>Alveolata</taxon>
        <taxon>Dinophyceae</taxon>
        <taxon>Suessiales</taxon>
        <taxon>Symbiodiniaceae</taxon>
        <taxon>Symbiodinium</taxon>
    </lineage>
</organism>
<dbReference type="AlphaFoldDB" id="A0A812LVQ6"/>
<dbReference type="OrthoDB" id="3223806at2759"/>
<dbReference type="Proteomes" id="UP000601435">
    <property type="component" value="Unassembled WGS sequence"/>
</dbReference>
<gene>
    <name evidence="1" type="primary">MCA1</name>
    <name evidence="1" type="ORF">SNEC2469_LOCUS5335</name>
</gene>
<name>A0A812LVQ6_9DINO</name>
<dbReference type="EMBL" id="CAJNJA010010007">
    <property type="protein sequence ID" value="CAE7252816.1"/>
    <property type="molecule type" value="Genomic_DNA"/>
</dbReference>
<accession>A0A812LVQ6</accession>
<evidence type="ECO:0000313" key="1">
    <source>
        <dbReference type="EMBL" id="CAE7252816.1"/>
    </source>
</evidence>